<organism evidence="4 5">
    <name type="scientific">Fervidobacterium thailandense</name>
    <dbReference type="NCBI Taxonomy" id="1008305"/>
    <lineage>
        <taxon>Bacteria</taxon>
        <taxon>Thermotogati</taxon>
        <taxon>Thermotogota</taxon>
        <taxon>Thermotogae</taxon>
        <taxon>Thermotogales</taxon>
        <taxon>Fervidobacteriaceae</taxon>
        <taxon>Fervidobacterium</taxon>
    </lineage>
</organism>
<evidence type="ECO:0000313" key="5">
    <source>
        <dbReference type="Proteomes" id="UP000094570"/>
    </source>
</evidence>
<protein>
    <submittedName>
        <fullName evidence="4">Uncharacterized protein</fullName>
    </submittedName>
</protein>
<dbReference type="InterPro" id="IPR019734">
    <property type="entry name" value="TPR_rpt"/>
</dbReference>
<evidence type="ECO:0000256" key="1">
    <source>
        <dbReference type="ARBA" id="ARBA00022737"/>
    </source>
</evidence>
<comment type="caution">
    <text evidence="4">The sequence shown here is derived from an EMBL/GenBank/DDBJ whole genome shotgun (WGS) entry which is preliminary data.</text>
</comment>
<dbReference type="PROSITE" id="PS50293">
    <property type="entry name" value="TPR_REGION"/>
    <property type="match status" value="1"/>
</dbReference>
<evidence type="ECO:0000256" key="3">
    <source>
        <dbReference type="PROSITE-ProRule" id="PRU00339"/>
    </source>
</evidence>
<evidence type="ECO:0000256" key="2">
    <source>
        <dbReference type="ARBA" id="ARBA00022803"/>
    </source>
</evidence>
<evidence type="ECO:0000313" key="4">
    <source>
        <dbReference type="EMBL" id="ODN29787.1"/>
    </source>
</evidence>
<dbReference type="RefSeq" id="WP_069293807.1">
    <property type="nucleotide sequence ID" value="NZ_CP140110.1"/>
</dbReference>
<dbReference type="PROSITE" id="PS50005">
    <property type="entry name" value="TPR"/>
    <property type="match status" value="1"/>
</dbReference>
<dbReference type="Pfam" id="PF13414">
    <property type="entry name" value="TPR_11"/>
    <property type="match status" value="1"/>
</dbReference>
<sequence>MRKYLAVVVSLLLLTGFIFGATVSELNKLFYEARRDRDREKMLRVVAEIEKTPNYGKDAKLLTILADCYLELATWGVPDNEKEKTLEKARSNAEAAIKIDPKNGRAHYIAGAAIGRLAQYKGIVQSLFMLGDYDRYIDTAIKLLNENDEEERLYKTFALIAKGMRDRDVPWPLNNYKRSEEMFNQALKLTPNYPNIYLEMGYLYLKTGDKQKAKEMFEKVINSQPHPWLIKTHEEAVKDARSELAKLK</sequence>
<keyword evidence="5" id="KW-1185">Reference proteome</keyword>
<dbReference type="Proteomes" id="UP000094570">
    <property type="component" value="Unassembled WGS sequence"/>
</dbReference>
<dbReference type="AlphaFoldDB" id="A0A1E3G0N9"/>
<dbReference type="InterPro" id="IPR011990">
    <property type="entry name" value="TPR-like_helical_dom_sf"/>
</dbReference>
<proteinExistence type="predicted"/>
<gene>
    <name evidence="4" type="ORF">A4H02_08775</name>
</gene>
<reference evidence="5" key="1">
    <citation type="submission" date="2016-04" db="EMBL/GenBank/DDBJ databases">
        <title>The genome sequence project of a novel Fervidobacterium isolate from a hot spring in Thailand.</title>
        <authorList>
            <person name="Gonzalez J.M."/>
            <person name="Cuecas A."/>
            <person name="Kanoksilapatham W."/>
        </authorList>
    </citation>
    <scope>NUCLEOTIDE SEQUENCE [LARGE SCALE GENOMIC DNA]</scope>
    <source>
        <strain evidence="5">FC2004</strain>
    </source>
</reference>
<keyword evidence="2 3" id="KW-0802">TPR repeat</keyword>
<keyword evidence="1" id="KW-0677">Repeat</keyword>
<dbReference type="EMBL" id="LWAF01000019">
    <property type="protein sequence ID" value="ODN29787.1"/>
    <property type="molecule type" value="Genomic_DNA"/>
</dbReference>
<dbReference type="PANTHER" id="PTHR45586:SF1">
    <property type="entry name" value="LIPOPOLYSACCHARIDE ASSEMBLY PROTEIN B"/>
    <property type="match status" value="1"/>
</dbReference>
<accession>A0A1E3G0N9</accession>
<feature type="repeat" description="TPR" evidence="3">
    <location>
        <begin position="194"/>
        <end position="227"/>
    </location>
</feature>
<dbReference type="PANTHER" id="PTHR45586">
    <property type="entry name" value="TPR REPEAT-CONTAINING PROTEIN PA4667"/>
    <property type="match status" value="1"/>
</dbReference>
<dbReference type="InterPro" id="IPR051012">
    <property type="entry name" value="CellSynth/LPSAsmb/PSIAsmb"/>
</dbReference>
<dbReference type="Gene3D" id="1.25.40.10">
    <property type="entry name" value="Tetratricopeptide repeat domain"/>
    <property type="match status" value="2"/>
</dbReference>
<dbReference type="SMART" id="SM00028">
    <property type="entry name" value="TPR"/>
    <property type="match status" value="1"/>
</dbReference>
<dbReference type="STRING" id="1008305.A4H02_08775"/>
<dbReference type="SUPFAM" id="SSF48452">
    <property type="entry name" value="TPR-like"/>
    <property type="match status" value="1"/>
</dbReference>
<name>A0A1E3G0N9_9BACT</name>